<evidence type="ECO:0000313" key="6">
    <source>
        <dbReference type="EMBL" id="KAK6000518.1"/>
    </source>
</evidence>
<feature type="repeat" description="ANK" evidence="2">
    <location>
        <begin position="941"/>
        <end position="973"/>
    </location>
</feature>
<feature type="repeat" description="ANK" evidence="2">
    <location>
        <begin position="1000"/>
        <end position="1033"/>
    </location>
</feature>
<keyword evidence="1" id="KW-0677">Repeat</keyword>
<dbReference type="InterPro" id="IPR056884">
    <property type="entry name" value="NPHP3-like_N"/>
</dbReference>
<feature type="repeat" description="ANK" evidence="2">
    <location>
        <begin position="971"/>
        <end position="1003"/>
    </location>
</feature>
<dbReference type="PANTHER" id="PTHR46082:SF11">
    <property type="entry name" value="AAA+ ATPASE DOMAIN-CONTAINING PROTEIN-RELATED"/>
    <property type="match status" value="1"/>
</dbReference>
<dbReference type="InterPro" id="IPR035994">
    <property type="entry name" value="Nucleoside_phosphorylase_sf"/>
</dbReference>
<protein>
    <recommendedName>
        <fullName evidence="8">Pfs, NACHT and ankyrin domain protein</fullName>
    </recommendedName>
</protein>
<feature type="domain" description="Nephrocystin 3-like N-terminal" evidence="5">
    <location>
        <begin position="405"/>
        <end position="564"/>
    </location>
</feature>
<dbReference type="InterPro" id="IPR036770">
    <property type="entry name" value="Ankyrin_rpt-contain_sf"/>
</dbReference>
<dbReference type="Gene3D" id="3.40.50.1580">
    <property type="entry name" value="Nucleoside phosphorylase domain"/>
    <property type="match status" value="1"/>
</dbReference>
<dbReference type="InterPro" id="IPR002110">
    <property type="entry name" value="Ankyrin_rpt"/>
</dbReference>
<organism evidence="6 7">
    <name type="scientific">Aureobasidium pullulans</name>
    <name type="common">Black yeast</name>
    <name type="synonym">Pullularia pullulans</name>
    <dbReference type="NCBI Taxonomy" id="5580"/>
    <lineage>
        <taxon>Eukaryota</taxon>
        <taxon>Fungi</taxon>
        <taxon>Dikarya</taxon>
        <taxon>Ascomycota</taxon>
        <taxon>Pezizomycotina</taxon>
        <taxon>Dothideomycetes</taxon>
        <taxon>Dothideomycetidae</taxon>
        <taxon>Dothideales</taxon>
        <taxon>Saccotheciaceae</taxon>
        <taxon>Aureobasidium</taxon>
    </lineage>
</organism>
<dbReference type="Pfam" id="PF24883">
    <property type="entry name" value="NPHP3_N"/>
    <property type="match status" value="1"/>
</dbReference>
<dbReference type="InterPro" id="IPR054471">
    <property type="entry name" value="GPIID_WHD"/>
</dbReference>
<dbReference type="EMBL" id="JASGXD010000017">
    <property type="protein sequence ID" value="KAK6000518.1"/>
    <property type="molecule type" value="Genomic_DNA"/>
</dbReference>
<evidence type="ECO:0000313" key="7">
    <source>
        <dbReference type="Proteomes" id="UP001341245"/>
    </source>
</evidence>
<dbReference type="SUPFAM" id="SSF53167">
    <property type="entry name" value="Purine and uridine phosphorylases"/>
    <property type="match status" value="1"/>
</dbReference>
<sequence>MASRIALESGELYTVGWIAALSKELTAALAMLDERHDKPKDFVKPSSDTNAYRWGRIGGHNVVIASLAAGVYGTTSAATTAIHMISSFPSIKVGLMVGIGAAIPGPKHDIRLGDVVVSKPHGKTGGVVQYDLGKSRASTAQGNTVHAFERVGFLRPPPEALLKALSLLQAEVDLDGSSIPQVLEDMLGRYPRLAQKGPGYVYQGVENDRLFETSYLHTSDIGCGGCDSTRMVPRSARSNPSEPEVHYGVIASGNKLVKDAAERDMILKDSGEECICLEMEAAGLMNSFPCLIIRGICDYADSHKNDDWQEYAAATAAAYAKEFLGYVDNGDLARTTKASEILKEISEDLSEMRTNIKTTGATVQELRLDNQQERLDNQREKIVRWLSAPDPSINHNNAREKCHEGTGLWFVSSETFERWKMRPKSFLWLHGIPGRGKTILSSTIIEHLKSNIEPNRPLLYFYFDFSDTNKQTFENMLRSLVSQLYQTQLEARGPLDEIWRSHGSNQQISKQSLSTVLLAMLSKVNNTSIVLDALDESTTTSDVIDWSKSFLELGSSCRIIVTARREEDIETAFRRWAQPEDMISIRESDIDGDIRSYISHTVRNSSELERWREKPDVQNEIESKLVEKADGMFRWVFCQLDALKDCFDYPRLRLTLSNLPGTLNETYSRILDQIPGHLRTQATTVLNLLIWSDDRLTLNALVDAVAVDLDHEPGFDPKNRMPVPREVLKLCSSLVTVYQLPWGVDVIRIAHFSVKEYLISDLVSKAYESFFSETLARVYLARLCLTYLISVRPIIPPRPTCYGALIDLGRREFPFVDYSSVHWQKHARGIENKDEELWRLLVGLFVERPEELRFLQFREYLQDCGGIVASDDIEEWASGPISYASSCGLTQVVEYLVDEGTESDAITAHEYLEESLRLASQRGYNTTVELLLDKGADVNAGHGAALQEASQRGNDITVRLLLDRGADANAKDGAALLKASEYGNVAVVRLLLDRGADVNAGDGAALIGAAKHHEDTIVRLLLDRGADANAGDGIALRLAAEHGLPTILQLLLDHGSAIKARHENGENALMATLKNHQKFYDATSDE</sequence>
<dbReference type="SMART" id="SM00248">
    <property type="entry name" value="ANK"/>
    <property type="match status" value="6"/>
</dbReference>
<feature type="repeat" description="ANK" evidence="2">
    <location>
        <begin position="911"/>
        <end position="943"/>
    </location>
</feature>
<dbReference type="PROSITE" id="PS50297">
    <property type="entry name" value="ANK_REP_REGION"/>
    <property type="match status" value="2"/>
</dbReference>
<dbReference type="Pfam" id="PF12796">
    <property type="entry name" value="Ank_2"/>
    <property type="match status" value="1"/>
</dbReference>
<dbReference type="SUPFAM" id="SSF48403">
    <property type="entry name" value="Ankyrin repeat"/>
    <property type="match status" value="1"/>
</dbReference>
<comment type="caution">
    <text evidence="6">The sequence shown here is derived from an EMBL/GenBank/DDBJ whole genome shotgun (WGS) entry which is preliminary data.</text>
</comment>
<evidence type="ECO:0000256" key="1">
    <source>
        <dbReference type="ARBA" id="ARBA00022737"/>
    </source>
</evidence>
<evidence type="ECO:0000256" key="2">
    <source>
        <dbReference type="PROSITE-ProRule" id="PRU00023"/>
    </source>
</evidence>
<keyword evidence="2" id="KW-0040">ANK repeat</keyword>
<proteinExistence type="predicted"/>
<name>A0ABR0T7W4_AURPU</name>
<dbReference type="InterPro" id="IPR053137">
    <property type="entry name" value="NLR-like"/>
</dbReference>
<dbReference type="PROSITE" id="PS50088">
    <property type="entry name" value="ANK_REPEAT"/>
    <property type="match status" value="4"/>
</dbReference>
<dbReference type="Pfam" id="PF22939">
    <property type="entry name" value="WHD_GPIID"/>
    <property type="match status" value="1"/>
</dbReference>
<evidence type="ECO:0000256" key="3">
    <source>
        <dbReference type="SAM" id="Coils"/>
    </source>
</evidence>
<dbReference type="PANTHER" id="PTHR46082">
    <property type="entry name" value="ATP/GTP-BINDING PROTEIN-RELATED"/>
    <property type="match status" value="1"/>
</dbReference>
<keyword evidence="3" id="KW-0175">Coiled coil</keyword>
<dbReference type="InterPro" id="IPR027417">
    <property type="entry name" value="P-loop_NTPase"/>
</dbReference>
<feature type="coiled-coil region" evidence="3">
    <location>
        <begin position="361"/>
        <end position="388"/>
    </location>
</feature>
<dbReference type="Gene3D" id="3.40.50.300">
    <property type="entry name" value="P-loop containing nucleotide triphosphate hydrolases"/>
    <property type="match status" value="1"/>
</dbReference>
<dbReference type="Proteomes" id="UP001341245">
    <property type="component" value="Unassembled WGS sequence"/>
</dbReference>
<evidence type="ECO:0000259" key="5">
    <source>
        <dbReference type="Pfam" id="PF24883"/>
    </source>
</evidence>
<evidence type="ECO:0008006" key="8">
    <source>
        <dbReference type="Google" id="ProtNLM"/>
    </source>
</evidence>
<accession>A0ABR0T7W4</accession>
<gene>
    <name evidence="6" type="ORF">QM012_003764</name>
</gene>
<keyword evidence="7" id="KW-1185">Reference proteome</keyword>
<dbReference type="SUPFAM" id="SSF52540">
    <property type="entry name" value="P-loop containing nucleoside triphosphate hydrolases"/>
    <property type="match status" value="1"/>
</dbReference>
<evidence type="ECO:0000259" key="4">
    <source>
        <dbReference type="Pfam" id="PF22939"/>
    </source>
</evidence>
<feature type="domain" description="GPI inositol-deacylase winged helix" evidence="4">
    <location>
        <begin position="679"/>
        <end position="762"/>
    </location>
</feature>
<dbReference type="Gene3D" id="1.25.40.20">
    <property type="entry name" value="Ankyrin repeat-containing domain"/>
    <property type="match status" value="1"/>
</dbReference>
<reference evidence="6 7" key="1">
    <citation type="submission" date="2023-11" db="EMBL/GenBank/DDBJ databases">
        <title>Draft genome sequence and annotation of the polyextremotolerant black yeast-like fungus Aureobasidium pullulans NRRL 62042.</title>
        <authorList>
            <person name="Dielentheis-Frenken M.R.E."/>
            <person name="Wibberg D."/>
            <person name="Blank L.M."/>
            <person name="Tiso T."/>
        </authorList>
    </citation>
    <scope>NUCLEOTIDE SEQUENCE [LARGE SCALE GENOMIC DNA]</scope>
    <source>
        <strain evidence="6 7">NRRL 62042</strain>
    </source>
</reference>